<protein>
    <submittedName>
        <fullName evidence="2">Uncharacterized protein</fullName>
    </submittedName>
</protein>
<dbReference type="EMBL" id="RWGY01000011">
    <property type="protein sequence ID" value="TVU30142.1"/>
    <property type="molecule type" value="Genomic_DNA"/>
</dbReference>
<feature type="non-terminal residue" evidence="2">
    <location>
        <position position="1"/>
    </location>
</feature>
<feature type="transmembrane region" description="Helical" evidence="1">
    <location>
        <begin position="18"/>
        <end position="38"/>
    </location>
</feature>
<gene>
    <name evidence="2" type="ORF">EJB05_21749</name>
</gene>
<keyword evidence="1" id="KW-0812">Transmembrane</keyword>
<organism evidence="2 3">
    <name type="scientific">Eragrostis curvula</name>
    <name type="common">weeping love grass</name>
    <dbReference type="NCBI Taxonomy" id="38414"/>
    <lineage>
        <taxon>Eukaryota</taxon>
        <taxon>Viridiplantae</taxon>
        <taxon>Streptophyta</taxon>
        <taxon>Embryophyta</taxon>
        <taxon>Tracheophyta</taxon>
        <taxon>Spermatophyta</taxon>
        <taxon>Magnoliopsida</taxon>
        <taxon>Liliopsida</taxon>
        <taxon>Poales</taxon>
        <taxon>Poaceae</taxon>
        <taxon>PACMAD clade</taxon>
        <taxon>Chloridoideae</taxon>
        <taxon>Eragrostideae</taxon>
        <taxon>Eragrostidinae</taxon>
        <taxon>Eragrostis</taxon>
    </lineage>
</organism>
<dbReference type="Proteomes" id="UP000324897">
    <property type="component" value="Chromosome 1"/>
</dbReference>
<evidence type="ECO:0000256" key="1">
    <source>
        <dbReference type="SAM" id="Phobius"/>
    </source>
</evidence>
<sequence>MAQQQAAPSTGSSILDTVPLFVVVLLAVHVLALVRPHFPLPSRHIARFRSDPDSSPLLPLPADEWHLYILESVHGCRHENPEK</sequence>
<keyword evidence="1" id="KW-1133">Transmembrane helix</keyword>
<accession>A0A5J9V1Q5</accession>
<proteinExistence type="predicted"/>
<reference evidence="2 3" key="1">
    <citation type="journal article" date="2019" name="Sci. Rep.">
        <title>A high-quality genome of Eragrostis curvula grass provides insights into Poaceae evolution and supports new strategies to enhance forage quality.</title>
        <authorList>
            <person name="Carballo J."/>
            <person name="Santos B.A.C.M."/>
            <person name="Zappacosta D."/>
            <person name="Garbus I."/>
            <person name="Selva J.P."/>
            <person name="Gallo C.A."/>
            <person name="Diaz A."/>
            <person name="Albertini E."/>
            <person name="Caccamo M."/>
            <person name="Echenique V."/>
        </authorList>
    </citation>
    <scope>NUCLEOTIDE SEQUENCE [LARGE SCALE GENOMIC DNA]</scope>
    <source>
        <strain evidence="3">cv. Victoria</strain>
        <tissue evidence="2">Leaf</tissue>
    </source>
</reference>
<keyword evidence="3" id="KW-1185">Reference proteome</keyword>
<keyword evidence="1" id="KW-0472">Membrane</keyword>
<comment type="caution">
    <text evidence="2">The sequence shown here is derived from an EMBL/GenBank/DDBJ whole genome shotgun (WGS) entry which is preliminary data.</text>
</comment>
<name>A0A5J9V1Q5_9POAL</name>
<evidence type="ECO:0000313" key="3">
    <source>
        <dbReference type="Proteomes" id="UP000324897"/>
    </source>
</evidence>
<dbReference type="Gramene" id="TVU30142">
    <property type="protein sequence ID" value="TVU30142"/>
    <property type="gene ID" value="EJB05_21749"/>
</dbReference>
<evidence type="ECO:0000313" key="2">
    <source>
        <dbReference type="EMBL" id="TVU30142.1"/>
    </source>
</evidence>
<dbReference type="AlphaFoldDB" id="A0A5J9V1Q5"/>